<dbReference type="GO" id="GO:0005886">
    <property type="term" value="C:plasma membrane"/>
    <property type="evidence" value="ECO:0007669"/>
    <property type="project" value="TreeGrafter"/>
</dbReference>
<protein>
    <submittedName>
        <fullName evidence="10">RnfABCDGE type electron transport complex subunit D</fullName>
    </submittedName>
</protein>
<feature type="transmembrane region" description="Helical" evidence="9">
    <location>
        <begin position="113"/>
        <end position="136"/>
    </location>
</feature>
<evidence type="ECO:0000256" key="9">
    <source>
        <dbReference type="SAM" id="Phobius"/>
    </source>
</evidence>
<accession>A0A9D2HFS7</accession>
<keyword evidence="6" id="KW-1278">Translocase</keyword>
<feature type="transmembrane region" description="Helical" evidence="9">
    <location>
        <begin position="264"/>
        <end position="282"/>
    </location>
</feature>
<evidence type="ECO:0000256" key="2">
    <source>
        <dbReference type="ARBA" id="ARBA00022553"/>
    </source>
</evidence>
<sequence>MENTLLAVSAPPFWHCGRTIDKAMRWMLAALMPAAIMAVVNWGIPALRVMALSTATAVAAEALACRLIHRPVRVDNLHGAIIGLLFAFLLPASAPWWLVMFGSAVSVLIGKMAFGGLGASPLCAPLVGWAALFISWPLLMDPNTSELTTSFIDPLVRLRYFGAASAEALPWADLLLGRQIGALGASQVGALILGGVLLCFRGVIRWEISVSFLAGAAGTAAYFHIMNPELYAGPVFQLLTGSTVFAAFFLATAPASSPNRQISMIVYGLVGGALVILIRNFGMYTDGAPFAVLLINLLMPQLELIRPKPFGVR</sequence>
<comment type="caution">
    <text evidence="10">The sequence shown here is derived from an EMBL/GenBank/DDBJ whole genome shotgun (WGS) entry which is preliminary data.</text>
</comment>
<evidence type="ECO:0000313" key="11">
    <source>
        <dbReference type="Proteomes" id="UP000824225"/>
    </source>
</evidence>
<dbReference type="GO" id="GO:0055085">
    <property type="term" value="P:transmembrane transport"/>
    <property type="evidence" value="ECO:0007669"/>
    <property type="project" value="InterPro"/>
</dbReference>
<proteinExistence type="predicted"/>
<organism evidence="10 11">
    <name type="scientific">Candidatus Mailhella merdigallinarum</name>
    <dbReference type="NCBI Taxonomy" id="2838658"/>
    <lineage>
        <taxon>Bacteria</taxon>
        <taxon>Pseudomonadati</taxon>
        <taxon>Thermodesulfobacteriota</taxon>
        <taxon>Desulfovibrionia</taxon>
        <taxon>Desulfovibrionales</taxon>
        <taxon>Desulfovibrionaceae</taxon>
        <taxon>Mailhella</taxon>
    </lineage>
</organism>
<keyword evidence="8 9" id="KW-0472">Membrane</keyword>
<evidence type="ECO:0000256" key="3">
    <source>
        <dbReference type="ARBA" id="ARBA00022630"/>
    </source>
</evidence>
<evidence type="ECO:0000256" key="8">
    <source>
        <dbReference type="ARBA" id="ARBA00023136"/>
    </source>
</evidence>
<keyword evidence="2" id="KW-0597">Phosphoprotein</keyword>
<evidence type="ECO:0000256" key="6">
    <source>
        <dbReference type="ARBA" id="ARBA00022967"/>
    </source>
</evidence>
<evidence type="ECO:0000256" key="4">
    <source>
        <dbReference type="ARBA" id="ARBA00022643"/>
    </source>
</evidence>
<dbReference type="AlphaFoldDB" id="A0A9D2HFS7"/>
<dbReference type="Proteomes" id="UP000824225">
    <property type="component" value="Unassembled WGS sequence"/>
</dbReference>
<dbReference type="PANTHER" id="PTHR30578">
    <property type="entry name" value="ELECTRON TRANSPORT COMPLEX PROTEIN RNFD"/>
    <property type="match status" value="1"/>
</dbReference>
<keyword evidence="5 9" id="KW-0812">Transmembrane</keyword>
<keyword evidence="7 9" id="KW-1133">Transmembrane helix</keyword>
<evidence type="ECO:0000256" key="7">
    <source>
        <dbReference type="ARBA" id="ARBA00022989"/>
    </source>
</evidence>
<keyword evidence="3" id="KW-0285">Flavoprotein</keyword>
<evidence type="ECO:0000256" key="1">
    <source>
        <dbReference type="ARBA" id="ARBA00022448"/>
    </source>
</evidence>
<dbReference type="EMBL" id="DXAN01000029">
    <property type="protein sequence ID" value="HJA09366.1"/>
    <property type="molecule type" value="Genomic_DNA"/>
</dbReference>
<keyword evidence="4" id="KW-0288">FMN</keyword>
<feature type="transmembrane region" description="Helical" evidence="9">
    <location>
        <begin position="26"/>
        <end position="44"/>
    </location>
</feature>
<gene>
    <name evidence="10" type="ORF">H9962_09300</name>
</gene>
<reference evidence="10" key="2">
    <citation type="submission" date="2021-04" db="EMBL/GenBank/DDBJ databases">
        <authorList>
            <person name="Gilroy R."/>
        </authorList>
    </citation>
    <scope>NUCLEOTIDE SEQUENCE</scope>
    <source>
        <strain evidence="10">CHK186-16707</strain>
    </source>
</reference>
<evidence type="ECO:0000313" key="10">
    <source>
        <dbReference type="EMBL" id="HJA09366.1"/>
    </source>
</evidence>
<dbReference type="PANTHER" id="PTHR30578:SF0">
    <property type="entry name" value="ION-TRANSLOCATING OXIDOREDUCTASE COMPLEX SUBUNIT D"/>
    <property type="match status" value="1"/>
</dbReference>
<feature type="transmembrane region" description="Helical" evidence="9">
    <location>
        <begin position="180"/>
        <end position="200"/>
    </location>
</feature>
<name>A0A9D2HFS7_9BACT</name>
<feature type="transmembrane region" description="Helical" evidence="9">
    <location>
        <begin position="207"/>
        <end position="225"/>
    </location>
</feature>
<evidence type="ECO:0000256" key="5">
    <source>
        <dbReference type="ARBA" id="ARBA00022692"/>
    </source>
</evidence>
<dbReference type="InterPro" id="IPR004338">
    <property type="entry name" value="NqrB/RnfD"/>
</dbReference>
<dbReference type="Pfam" id="PF03116">
    <property type="entry name" value="NQR2_RnfD_RnfE"/>
    <property type="match status" value="1"/>
</dbReference>
<keyword evidence="1" id="KW-0813">Transport</keyword>
<reference evidence="10" key="1">
    <citation type="journal article" date="2021" name="PeerJ">
        <title>Extensive microbial diversity within the chicken gut microbiome revealed by metagenomics and culture.</title>
        <authorList>
            <person name="Gilroy R."/>
            <person name="Ravi A."/>
            <person name="Getino M."/>
            <person name="Pursley I."/>
            <person name="Horton D.L."/>
            <person name="Alikhan N.F."/>
            <person name="Baker D."/>
            <person name="Gharbi K."/>
            <person name="Hall N."/>
            <person name="Watson M."/>
            <person name="Adriaenssens E.M."/>
            <person name="Foster-Nyarko E."/>
            <person name="Jarju S."/>
            <person name="Secka A."/>
            <person name="Antonio M."/>
            <person name="Oren A."/>
            <person name="Chaudhuri R.R."/>
            <person name="La Ragione R."/>
            <person name="Hildebrand F."/>
            <person name="Pallen M.J."/>
        </authorList>
    </citation>
    <scope>NUCLEOTIDE SEQUENCE</scope>
    <source>
        <strain evidence="10">CHK186-16707</strain>
    </source>
</reference>
<feature type="transmembrane region" description="Helical" evidence="9">
    <location>
        <begin position="80"/>
        <end position="101"/>
    </location>
</feature>
<feature type="transmembrane region" description="Helical" evidence="9">
    <location>
        <begin position="231"/>
        <end position="252"/>
    </location>
</feature>